<dbReference type="AlphaFoldDB" id="A0A6I4IRA4"/>
<accession>A0A6I4IRA4</accession>
<reference evidence="1 2" key="1">
    <citation type="submission" date="2019-12" db="EMBL/GenBank/DDBJ databases">
        <title>Mucilaginibacter sp. HME9299 genome sequencing and assembly.</title>
        <authorList>
            <person name="Kang H."/>
            <person name="Kim H."/>
            <person name="Joh K."/>
        </authorList>
    </citation>
    <scope>NUCLEOTIDE SEQUENCE [LARGE SCALE GENOMIC DNA]</scope>
    <source>
        <strain evidence="1 2">HME9299</strain>
    </source>
</reference>
<comment type="caution">
    <text evidence="1">The sequence shown here is derived from an EMBL/GenBank/DDBJ whole genome shotgun (WGS) entry which is preliminary data.</text>
</comment>
<dbReference type="RefSeq" id="WP_157543465.1">
    <property type="nucleotide sequence ID" value="NZ_WQLA01000008.1"/>
</dbReference>
<sequence>MTIDLCAGQETPETTEVYLPEVSLASLALTFTEYSAKLNLGSKFDSELGLLLNETKASTRTIEGRMPGGMTIVDYIEMLY</sequence>
<protein>
    <submittedName>
        <fullName evidence="1">Uncharacterized protein</fullName>
    </submittedName>
</protein>
<organism evidence="1 2">
    <name type="scientific">Mucilaginibacter aquatilis</name>
    <dbReference type="NCBI Taxonomy" id="1517760"/>
    <lineage>
        <taxon>Bacteria</taxon>
        <taxon>Pseudomonadati</taxon>
        <taxon>Bacteroidota</taxon>
        <taxon>Sphingobacteriia</taxon>
        <taxon>Sphingobacteriales</taxon>
        <taxon>Sphingobacteriaceae</taxon>
        <taxon>Mucilaginibacter</taxon>
    </lineage>
</organism>
<name>A0A6I4IRA4_9SPHI</name>
<gene>
    <name evidence="1" type="ORF">GO816_18620</name>
</gene>
<evidence type="ECO:0000313" key="2">
    <source>
        <dbReference type="Proteomes" id="UP000434850"/>
    </source>
</evidence>
<dbReference type="Proteomes" id="UP000434850">
    <property type="component" value="Unassembled WGS sequence"/>
</dbReference>
<evidence type="ECO:0000313" key="1">
    <source>
        <dbReference type="EMBL" id="MVN93153.1"/>
    </source>
</evidence>
<keyword evidence="2" id="KW-1185">Reference proteome</keyword>
<dbReference type="EMBL" id="WQLA01000008">
    <property type="protein sequence ID" value="MVN93153.1"/>
    <property type="molecule type" value="Genomic_DNA"/>
</dbReference>
<proteinExistence type="predicted"/>